<dbReference type="Proteomes" id="UP001231649">
    <property type="component" value="Chromosome 17"/>
</dbReference>
<evidence type="ECO:0000313" key="1">
    <source>
        <dbReference type="EMBL" id="KAJ8714958.1"/>
    </source>
</evidence>
<name>A0ACC2QE81_9NEOP</name>
<keyword evidence="2" id="KW-1185">Reference proteome</keyword>
<accession>A0ACC2QE81</accession>
<protein>
    <submittedName>
        <fullName evidence="1">Uncharacterized protein</fullName>
    </submittedName>
</protein>
<reference evidence="1" key="1">
    <citation type="submission" date="2023-03" db="EMBL/GenBank/DDBJ databases">
        <title>Chromosome-level genomes of two armyworms, Mythimna separata and Mythimna loreyi, provide insights into the biosynthesis and reception of sex pheromones.</title>
        <authorList>
            <person name="Zhao H."/>
        </authorList>
    </citation>
    <scope>NUCLEOTIDE SEQUENCE</scope>
    <source>
        <strain evidence="1">BeijingLab</strain>
    </source>
</reference>
<evidence type="ECO:0000313" key="2">
    <source>
        <dbReference type="Proteomes" id="UP001231649"/>
    </source>
</evidence>
<sequence>MPSGKLIMMNKRKRDDTSADDAADNRDRRAKKQRVTKRARSEPLRKESVPAEKREALRRLFGRIGAVNMDENQHPASDGEEEMQFQGLLTEEDENALVEDVPADMDPEQLGFLVCAQETLRFLKGLGITYQHPVFNHLRLRLLQGISEIGVA</sequence>
<proteinExistence type="predicted"/>
<organism evidence="1 2">
    <name type="scientific">Mythimna loreyi</name>
    <dbReference type="NCBI Taxonomy" id="667449"/>
    <lineage>
        <taxon>Eukaryota</taxon>
        <taxon>Metazoa</taxon>
        <taxon>Ecdysozoa</taxon>
        <taxon>Arthropoda</taxon>
        <taxon>Hexapoda</taxon>
        <taxon>Insecta</taxon>
        <taxon>Pterygota</taxon>
        <taxon>Neoptera</taxon>
        <taxon>Endopterygota</taxon>
        <taxon>Lepidoptera</taxon>
        <taxon>Glossata</taxon>
        <taxon>Ditrysia</taxon>
        <taxon>Noctuoidea</taxon>
        <taxon>Noctuidae</taxon>
        <taxon>Noctuinae</taxon>
        <taxon>Hadenini</taxon>
        <taxon>Mythimna</taxon>
    </lineage>
</organism>
<comment type="caution">
    <text evidence="1">The sequence shown here is derived from an EMBL/GenBank/DDBJ whole genome shotgun (WGS) entry which is preliminary data.</text>
</comment>
<dbReference type="EMBL" id="CM056793">
    <property type="protein sequence ID" value="KAJ8714958.1"/>
    <property type="molecule type" value="Genomic_DNA"/>
</dbReference>
<gene>
    <name evidence="1" type="ORF">PYW08_004939</name>
</gene>